<dbReference type="Pfam" id="PF09860">
    <property type="entry name" value="DUF2087"/>
    <property type="match status" value="1"/>
</dbReference>
<evidence type="ECO:0000313" key="2">
    <source>
        <dbReference type="EMBL" id="EIW16324.1"/>
    </source>
</evidence>
<organism evidence="2 3">
    <name type="scientific">Pelosinus fermentans B4</name>
    <dbReference type="NCBI Taxonomy" id="1149862"/>
    <lineage>
        <taxon>Bacteria</taxon>
        <taxon>Bacillati</taxon>
        <taxon>Bacillota</taxon>
        <taxon>Negativicutes</taxon>
        <taxon>Selenomonadales</taxon>
        <taxon>Sporomusaceae</taxon>
        <taxon>Pelosinus</taxon>
    </lineage>
</organism>
<dbReference type="PATRIC" id="fig|1149862.3.peg.3837"/>
<sequence length="254" mass="29784">MNNIPELFWHATQNEIKQGYLYNEDADEFTCLICGENIQNGIIYPENNILYEAKKYIEIHIAKYHHSSFHFLLNLDKKLTGLTDHQKLILELFYEGNSDNDVAKVLETGSTSTIRNHRFSLREKQKQAKIFLAIMELLGEQTPKKQSFIDIPRNAKQVDERFAITEQENESILNSYFKQGLNGPLDSFPLKEKKRVAILRHILKKFTANQRYTEKEVNAILKPLYEDYVLLRRLLIDYGFMARTQDGSSYWLTL</sequence>
<dbReference type="EMBL" id="AKVJ01000066">
    <property type="protein sequence ID" value="EIW16324.1"/>
    <property type="molecule type" value="Genomic_DNA"/>
</dbReference>
<gene>
    <name evidence="2" type="ORF">FB4_0835</name>
</gene>
<reference evidence="2 3" key="1">
    <citation type="journal article" date="2012" name="J. Bacteriol.">
        <title>Draft Genome Sequences for Two Metal-Reducing Pelosinus fermentans Strains Isolated from a Cr(VI)-Contaminated Site and for Type Strain R7.</title>
        <authorList>
            <person name="Brown S.D."/>
            <person name="Podar M."/>
            <person name="Klingeman D.M."/>
            <person name="Johnson C.M."/>
            <person name="Yang Z.K."/>
            <person name="Utturkar S.M."/>
            <person name="Land M.L."/>
            <person name="Mosher J.J."/>
            <person name="Hurt R.A.Jr."/>
            <person name="Phelps T.J."/>
            <person name="Palumbo A.V."/>
            <person name="Arkin A.P."/>
            <person name="Hazen T.C."/>
            <person name="Elias D.A."/>
        </authorList>
    </citation>
    <scope>NUCLEOTIDE SEQUENCE [LARGE SCALE GENOMIC DNA]</scope>
    <source>
        <strain evidence="2 3">B4</strain>
    </source>
</reference>
<keyword evidence="3" id="KW-1185">Reference proteome</keyword>
<dbReference type="RefSeq" id="WP_007937296.1">
    <property type="nucleotide sequence ID" value="NZ_AKVJ01000066.1"/>
</dbReference>
<dbReference type="AlphaFoldDB" id="I9L7K5"/>
<protein>
    <recommendedName>
        <fullName evidence="1">DUF2087 domain-containing protein</fullName>
    </recommendedName>
</protein>
<feature type="domain" description="DUF2087" evidence="1">
    <location>
        <begin position="185"/>
        <end position="252"/>
    </location>
</feature>
<comment type="caution">
    <text evidence="2">The sequence shown here is derived from an EMBL/GenBank/DDBJ whole genome shotgun (WGS) entry which is preliminary data.</text>
</comment>
<evidence type="ECO:0000259" key="1">
    <source>
        <dbReference type="Pfam" id="PF09860"/>
    </source>
</evidence>
<evidence type="ECO:0000313" key="3">
    <source>
        <dbReference type="Proteomes" id="UP000004324"/>
    </source>
</evidence>
<dbReference type="SUPFAM" id="SSF46894">
    <property type="entry name" value="C-terminal effector domain of the bipartite response regulators"/>
    <property type="match status" value="1"/>
</dbReference>
<dbReference type="Proteomes" id="UP000004324">
    <property type="component" value="Unassembled WGS sequence"/>
</dbReference>
<accession>I9L7K5</accession>
<dbReference type="InterPro" id="IPR016032">
    <property type="entry name" value="Sig_transdc_resp-reg_C-effctor"/>
</dbReference>
<name>I9L7K5_9FIRM</name>
<dbReference type="GO" id="GO:0006355">
    <property type="term" value="P:regulation of DNA-templated transcription"/>
    <property type="evidence" value="ECO:0007669"/>
    <property type="project" value="InterPro"/>
</dbReference>
<dbReference type="InterPro" id="IPR018656">
    <property type="entry name" value="DUF2087"/>
</dbReference>
<dbReference type="OrthoDB" id="9789954at2"/>
<dbReference type="GO" id="GO:0003677">
    <property type="term" value="F:DNA binding"/>
    <property type="evidence" value="ECO:0007669"/>
    <property type="project" value="InterPro"/>
</dbReference>
<proteinExistence type="predicted"/>